<evidence type="ECO:0000313" key="1">
    <source>
        <dbReference type="EMBL" id="KOS38204.1"/>
    </source>
</evidence>
<feature type="non-terminal residue" evidence="1">
    <location>
        <position position="72"/>
    </location>
</feature>
<name>A0A0M8NZI7_9EURO</name>
<proteinExistence type="predicted"/>
<dbReference type="EMBL" id="LHQQ01000265">
    <property type="protein sequence ID" value="KOS38204.1"/>
    <property type="molecule type" value="Genomic_DNA"/>
</dbReference>
<gene>
    <name evidence="1" type="ORF">ACN38_g10986</name>
</gene>
<keyword evidence="2" id="KW-1185">Reference proteome</keyword>
<reference evidence="1 2" key="1">
    <citation type="submission" date="2015-08" db="EMBL/GenBank/DDBJ databases">
        <title>Genome sequencing of Penicillium nordicum.</title>
        <authorList>
            <person name="Nguyen H.D."/>
            <person name="Seifert K.A."/>
        </authorList>
    </citation>
    <scope>NUCLEOTIDE SEQUENCE [LARGE SCALE GENOMIC DNA]</scope>
    <source>
        <strain evidence="1 2">DAOMC 185683</strain>
    </source>
</reference>
<protein>
    <submittedName>
        <fullName evidence="1">Uncharacterized protein</fullName>
    </submittedName>
</protein>
<accession>A0A0M8NZI7</accession>
<evidence type="ECO:0000313" key="2">
    <source>
        <dbReference type="Proteomes" id="UP000037696"/>
    </source>
</evidence>
<comment type="caution">
    <text evidence="1">The sequence shown here is derived from an EMBL/GenBank/DDBJ whole genome shotgun (WGS) entry which is preliminary data.</text>
</comment>
<organism evidence="1 2">
    <name type="scientific">Penicillium nordicum</name>
    <dbReference type="NCBI Taxonomy" id="229535"/>
    <lineage>
        <taxon>Eukaryota</taxon>
        <taxon>Fungi</taxon>
        <taxon>Dikarya</taxon>
        <taxon>Ascomycota</taxon>
        <taxon>Pezizomycotina</taxon>
        <taxon>Eurotiomycetes</taxon>
        <taxon>Eurotiomycetidae</taxon>
        <taxon>Eurotiales</taxon>
        <taxon>Aspergillaceae</taxon>
        <taxon>Penicillium</taxon>
    </lineage>
</organism>
<dbReference type="AlphaFoldDB" id="A0A0M8NZI7"/>
<sequence length="72" mass="8406">MVLSFLELNYEEQDIIFHQRDNVLRRYESVLWVSRSKGGRILCSVGAGQKTFSQIQFSSDSIQIQFRFNSDS</sequence>
<dbReference type="Proteomes" id="UP000037696">
    <property type="component" value="Unassembled WGS sequence"/>
</dbReference>